<keyword evidence="3" id="KW-1185">Reference proteome</keyword>
<keyword evidence="1" id="KW-0472">Membrane</keyword>
<evidence type="ECO:0000256" key="1">
    <source>
        <dbReference type="SAM" id="Phobius"/>
    </source>
</evidence>
<keyword evidence="1" id="KW-1133">Transmembrane helix</keyword>
<sequence length="41" mass="4601">MHGPRHAEARPRPSCLSYTLLVLLINLPCTPFLIIRSRLSG</sequence>
<evidence type="ECO:0000313" key="2">
    <source>
        <dbReference type="EMBL" id="KNZ60329.1"/>
    </source>
</evidence>
<proteinExistence type="predicted"/>
<dbReference type="AlphaFoldDB" id="A0A0L6VHY0"/>
<dbReference type="VEuPathDB" id="FungiDB:VP01_156g7"/>
<reference evidence="2 3" key="1">
    <citation type="submission" date="2015-08" db="EMBL/GenBank/DDBJ databases">
        <title>Next Generation Sequencing and Analysis of the Genome of Puccinia sorghi L Schw, the Causal Agent of Maize Common Rust.</title>
        <authorList>
            <person name="Rochi L."/>
            <person name="Burguener G."/>
            <person name="Darino M."/>
            <person name="Turjanski A."/>
            <person name="Kreff E."/>
            <person name="Dieguez M.J."/>
            <person name="Sacco F."/>
        </authorList>
    </citation>
    <scope>NUCLEOTIDE SEQUENCE [LARGE SCALE GENOMIC DNA]</scope>
    <source>
        <strain evidence="2 3">RO10H11247</strain>
    </source>
</reference>
<dbReference type="EMBL" id="LAVV01006330">
    <property type="protein sequence ID" value="KNZ60329.1"/>
    <property type="molecule type" value="Genomic_DNA"/>
</dbReference>
<gene>
    <name evidence="2" type="ORF">VP01_156g7</name>
</gene>
<organism evidence="2 3">
    <name type="scientific">Puccinia sorghi</name>
    <dbReference type="NCBI Taxonomy" id="27349"/>
    <lineage>
        <taxon>Eukaryota</taxon>
        <taxon>Fungi</taxon>
        <taxon>Dikarya</taxon>
        <taxon>Basidiomycota</taxon>
        <taxon>Pucciniomycotina</taxon>
        <taxon>Pucciniomycetes</taxon>
        <taxon>Pucciniales</taxon>
        <taxon>Pucciniaceae</taxon>
        <taxon>Puccinia</taxon>
    </lineage>
</organism>
<comment type="caution">
    <text evidence="2">The sequence shown here is derived from an EMBL/GenBank/DDBJ whole genome shotgun (WGS) entry which is preliminary data.</text>
</comment>
<protein>
    <submittedName>
        <fullName evidence="2">Putative signal peptide protein</fullName>
    </submittedName>
</protein>
<keyword evidence="1" id="KW-0812">Transmembrane</keyword>
<dbReference type="Proteomes" id="UP000037035">
    <property type="component" value="Unassembled WGS sequence"/>
</dbReference>
<evidence type="ECO:0000313" key="3">
    <source>
        <dbReference type="Proteomes" id="UP000037035"/>
    </source>
</evidence>
<name>A0A0L6VHY0_9BASI</name>
<feature type="transmembrane region" description="Helical" evidence="1">
    <location>
        <begin position="16"/>
        <end position="35"/>
    </location>
</feature>
<accession>A0A0L6VHY0</accession>